<feature type="domain" description="DUF6868" evidence="2">
    <location>
        <begin position="1"/>
        <end position="79"/>
    </location>
</feature>
<name>D5EJ15_CORAD</name>
<evidence type="ECO:0000313" key="3">
    <source>
        <dbReference type="EMBL" id="ADE54414.1"/>
    </source>
</evidence>
<accession>D5EJ15</accession>
<dbReference type="EMBL" id="CP001998">
    <property type="protein sequence ID" value="ADE54414.1"/>
    <property type="molecule type" value="Genomic_DNA"/>
</dbReference>
<dbReference type="STRING" id="583355.Caka_1395"/>
<keyword evidence="1" id="KW-0812">Transmembrane</keyword>
<dbReference type="InterPro" id="IPR049220">
    <property type="entry name" value="DUF6868"/>
</dbReference>
<dbReference type="OrthoDB" id="287243at2"/>
<evidence type="ECO:0000259" key="2">
    <source>
        <dbReference type="Pfam" id="PF21742"/>
    </source>
</evidence>
<gene>
    <name evidence="3" type="ordered locus">Caka_1395</name>
</gene>
<reference evidence="3 4" key="1">
    <citation type="journal article" date="2010" name="Stand. Genomic Sci.">
        <title>Complete genome sequence of Coraliomargarita akajimensis type strain (04OKA010-24).</title>
        <authorList>
            <person name="Mavromatis K."/>
            <person name="Abt B."/>
            <person name="Brambilla E."/>
            <person name="Lapidus A."/>
            <person name="Copeland A."/>
            <person name="Deshpande S."/>
            <person name="Nolan M."/>
            <person name="Lucas S."/>
            <person name="Tice H."/>
            <person name="Cheng J.F."/>
            <person name="Han C."/>
            <person name="Detter J.C."/>
            <person name="Woyke T."/>
            <person name="Goodwin L."/>
            <person name="Pitluck S."/>
            <person name="Held B."/>
            <person name="Brettin T."/>
            <person name="Tapia R."/>
            <person name="Ivanova N."/>
            <person name="Mikhailova N."/>
            <person name="Pati A."/>
            <person name="Liolios K."/>
            <person name="Chen A."/>
            <person name="Palaniappan K."/>
            <person name="Land M."/>
            <person name="Hauser L."/>
            <person name="Chang Y.J."/>
            <person name="Jeffries C.D."/>
            <person name="Rohde M."/>
            <person name="Goker M."/>
            <person name="Bristow J."/>
            <person name="Eisen J.A."/>
            <person name="Markowitz V."/>
            <person name="Hugenholtz P."/>
            <person name="Klenk H.P."/>
            <person name="Kyrpides N.C."/>
        </authorList>
    </citation>
    <scope>NUCLEOTIDE SEQUENCE [LARGE SCALE GENOMIC DNA]</scope>
    <source>
        <strain evidence="4">DSM 45221 / IAM 15411 / JCM 23193 / KCTC 12865</strain>
    </source>
</reference>
<dbReference type="eggNOG" id="ENOG5033CK7">
    <property type="taxonomic scope" value="Bacteria"/>
</dbReference>
<keyword evidence="1" id="KW-1133">Transmembrane helix</keyword>
<proteinExistence type="predicted"/>
<evidence type="ECO:0000313" key="4">
    <source>
        <dbReference type="Proteomes" id="UP000000925"/>
    </source>
</evidence>
<organism evidence="3 4">
    <name type="scientific">Coraliomargarita akajimensis (strain DSM 45221 / IAM 15411 / JCM 23193 / KCTC 12865 / 04OKA010-24)</name>
    <dbReference type="NCBI Taxonomy" id="583355"/>
    <lineage>
        <taxon>Bacteria</taxon>
        <taxon>Pseudomonadati</taxon>
        <taxon>Verrucomicrobiota</taxon>
        <taxon>Opitutia</taxon>
        <taxon>Puniceicoccales</taxon>
        <taxon>Coraliomargaritaceae</taxon>
        <taxon>Coraliomargarita</taxon>
    </lineage>
</organism>
<evidence type="ECO:0000256" key="1">
    <source>
        <dbReference type="SAM" id="Phobius"/>
    </source>
</evidence>
<feature type="transmembrane region" description="Helical" evidence="1">
    <location>
        <begin position="9"/>
        <end position="31"/>
    </location>
</feature>
<dbReference type="RefSeq" id="WP_013043136.1">
    <property type="nucleotide sequence ID" value="NC_014008.1"/>
</dbReference>
<feature type="transmembrane region" description="Helical" evidence="1">
    <location>
        <begin position="61"/>
        <end position="79"/>
    </location>
</feature>
<dbReference type="Proteomes" id="UP000000925">
    <property type="component" value="Chromosome"/>
</dbReference>
<keyword evidence="1" id="KW-0472">Membrane</keyword>
<keyword evidence="4" id="KW-1185">Reference proteome</keyword>
<dbReference type="KEGG" id="caa:Caka_1395"/>
<dbReference type="AlphaFoldDB" id="D5EJ15"/>
<sequence>MEIENLRQFFGWCTVINLGILVLSSIGMIALREWITAIHARLFGIEASCLAEQYFRYLANYKILVLVFNLVPYLALRIVA</sequence>
<dbReference type="Pfam" id="PF21742">
    <property type="entry name" value="DUF6868"/>
    <property type="match status" value="1"/>
</dbReference>
<protein>
    <recommendedName>
        <fullName evidence="2">DUF6868 domain-containing protein</fullName>
    </recommendedName>
</protein>
<dbReference type="HOGENOM" id="CLU_180528_0_0_0"/>